<keyword evidence="2" id="KW-0418">Kinase</keyword>
<dbReference type="Proteomes" id="UP000255467">
    <property type="component" value="Unassembled WGS sequence"/>
</dbReference>
<dbReference type="AlphaFoldDB" id="A0A379JIB4"/>
<feature type="compositionally biased region" description="Polar residues" evidence="1">
    <location>
        <begin position="58"/>
        <end position="77"/>
    </location>
</feature>
<accession>A0A379JIB4</accession>
<sequence length="338" mass="37282">MSGSLTRLGQQIMQRVRTALHLEANQAVAPSMRERAGEVRTTVSNILGVDRDNARTMEGQSPSGSPRNTPPATSNVYRPSREELEMRRRLAEPDPGRRVESLHGPDATLGNDLEHGHRKKQVYRVESSDGSRSVVKPFAGEIRTRASIPTQGGQGAREVAAYRVNHLLGWDLVPPAGIADNAADLGPSAVMKFVESDEASLIADYRRVDRHRMAALDYIMGNTDRHAGNYRTVAEPGRNRPVAIDHSLTFPEYPDTQFGIRSDFISHYMNEDRVPGDDGKLHPDVLRDVRALHPDQLQAALGDLGLSDDAVRGAVDRLGEIQRDGKITGREWRPGIIV</sequence>
<feature type="compositionally biased region" description="Basic and acidic residues" evidence="1">
    <location>
        <begin position="79"/>
        <end position="103"/>
    </location>
</feature>
<keyword evidence="3" id="KW-1185">Reference proteome</keyword>
<feature type="region of interest" description="Disordered" evidence="1">
    <location>
        <begin position="49"/>
        <end position="116"/>
    </location>
</feature>
<dbReference type="GO" id="GO:0016301">
    <property type="term" value="F:kinase activity"/>
    <property type="evidence" value="ECO:0007669"/>
    <property type="project" value="UniProtKB-KW"/>
</dbReference>
<proteinExistence type="predicted"/>
<protein>
    <submittedName>
        <fullName evidence="2">Phosphatidylinositol 3- and 4-kinase</fullName>
    </submittedName>
</protein>
<keyword evidence="2" id="KW-0808">Transferase</keyword>
<dbReference type="STRING" id="1406858.GCA_000710895_01960"/>
<dbReference type="EMBL" id="UGRY01000003">
    <property type="protein sequence ID" value="SUD47743.1"/>
    <property type="molecule type" value="Genomic_DNA"/>
</dbReference>
<evidence type="ECO:0000313" key="3">
    <source>
        <dbReference type="Proteomes" id="UP000255467"/>
    </source>
</evidence>
<reference evidence="2 3" key="1">
    <citation type="submission" date="2018-06" db="EMBL/GenBank/DDBJ databases">
        <authorList>
            <consortium name="Pathogen Informatics"/>
            <person name="Doyle S."/>
        </authorList>
    </citation>
    <scope>NUCLEOTIDE SEQUENCE [LARGE SCALE GENOMIC DNA]</scope>
    <source>
        <strain evidence="2 3">NCTC1934</strain>
    </source>
</reference>
<evidence type="ECO:0000313" key="2">
    <source>
        <dbReference type="EMBL" id="SUD47743.1"/>
    </source>
</evidence>
<gene>
    <name evidence="2" type="ORF">NCTC1934_05065</name>
</gene>
<organism evidence="2 3">
    <name type="scientific">Nocardia otitidiscaviarum</name>
    <dbReference type="NCBI Taxonomy" id="1823"/>
    <lineage>
        <taxon>Bacteria</taxon>
        <taxon>Bacillati</taxon>
        <taxon>Actinomycetota</taxon>
        <taxon>Actinomycetes</taxon>
        <taxon>Mycobacteriales</taxon>
        <taxon>Nocardiaceae</taxon>
        <taxon>Nocardia</taxon>
    </lineage>
</organism>
<evidence type="ECO:0000256" key="1">
    <source>
        <dbReference type="SAM" id="MobiDB-lite"/>
    </source>
</evidence>
<name>A0A379JIB4_9NOCA</name>